<proteinExistence type="predicted"/>
<organism evidence="3">
    <name type="scientific">marine metagenome</name>
    <dbReference type="NCBI Taxonomy" id="408172"/>
    <lineage>
        <taxon>unclassified sequences</taxon>
        <taxon>metagenomes</taxon>
        <taxon>ecological metagenomes</taxon>
    </lineage>
</organism>
<dbReference type="AlphaFoldDB" id="A0A381NBQ9"/>
<dbReference type="EMBL" id="UINC01000252">
    <property type="protein sequence ID" value="SUZ52016.1"/>
    <property type="molecule type" value="Genomic_DNA"/>
</dbReference>
<feature type="domain" description="BFN" evidence="2">
    <location>
        <begin position="1"/>
        <end position="132"/>
    </location>
</feature>
<dbReference type="PANTHER" id="PTHR15160:SF1">
    <property type="entry name" value="VON HIPPEL-LINDAU DISEASE TUMOR SUPPRESSOR"/>
    <property type="match status" value="1"/>
</dbReference>
<accession>A0A381NBQ9</accession>
<protein>
    <recommendedName>
        <fullName evidence="2">BFN domain-containing protein</fullName>
    </recommendedName>
</protein>
<feature type="compositionally biased region" description="Basic and acidic residues" evidence="1">
    <location>
        <begin position="154"/>
        <end position="167"/>
    </location>
</feature>
<dbReference type="SUPFAM" id="SSF103256">
    <property type="entry name" value="Hypothetical protein TM0160"/>
    <property type="match status" value="1"/>
</dbReference>
<dbReference type="InterPro" id="IPR036104">
    <property type="entry name" value="BFN_sf"/>
</dbReference>
<evidence type="ECO:0000256" key="1">
    <source>
        <dbReference type="SAM" id="MobiDB-lite"/>
    </source>
</evidence>
<dbReference type="PROSITE" id="PS51658">
    <property type="entry name" value="BFN"/>
    <property type="match status" value="1"/>
</dbReference>
<dbReference type="InterPro" id="IPR003729">
    <property type="entry name" value="Bi_nuclease_dom"/>
</dbReference>
<reference evidence="3" key="1">
    <citation type="submission" date="2018-05" db="EMBL/GenBank/DDBJ databases">
        <authorList>
            <person name="Lanie J.A."/>
            <person name="Ng W.-L."/>
            <person name="Kazmierczak K.M."/>
            <person name="Andrzejewski T.M."/>
            <person name="Davidsen T.M."/>
            <person name="Wayne K.J."/>
            <person name="Tettelin H."/>
            <person name="Glass J.I."/>
            <person name="Rusch D."/>
            <person name="Podicherti R."/>
            <person name="Tsui H.-C.T."/>
            <person name="Winkler M.E."/>
        </authorList>
    </citation>
    <scope>NUCLEOTIDE SEQUENCE</scope>
</reference>
<dbReference type="PANTHER" id="PTHR15160">
    <property type="entry name" value="VON HIPPEL-LINDAU PROTEIN"/>
    <property type="match status" value="1"/>
</dbReference>
<dbReference type="GO" id="GO:0004518">
    <property type="term" value="F:nuclease activity"/>
    <property type="evidence" value="ECO:0007669"/>
    <property type="project" value="InterPro"/>
</dbReference>
<dbReference type="Pfam" id="PF02577">
    <property type="entry name" value="BFN_dom"/>
    <property type="match status" value="1"/>
</dbReference>
<evidence type="ECO:0000259" key="2">
    <source>
        <dbReference type="PROSITE" id="PS51658"/>
    </source>
</evidence>
<name>A0A381NBQ9_9ZZZZ</name>
<feature type="region of interest" description="Disordered" evidence="1">
    <location>
        <begin position="133"/>
        <end position="167"/>
    </location>
</feature>
<evidence type="ECO:0000313" key="3">
    <source>
        <dbReference type="EMBL" id="SUZ52016.1"/>
    </source>
</evidence>
<dbReference type="Gene3D" id="3.10.690.10">
    <property type="entry name" value="Bifunctional nuclease domain"/>
    <property type="match status" value="1"/>
</dbReference>
<gene>
    <name evidence="3" type="ORF">METZ01_LOCUS4870</name>
</gene>
<sequence length="192" mass="20736">MLEMTVDSIRVSPQNYQRVVILKEKESDRYLPIWIGPAEADAIAVKLQDLSVPRPLTHDLLGTIIDSLGGAIDHILVSGLQNDTFYAKITIQSNGESKEIDCRPSDAVALAVRAKVPIFADEEVLNKAGIHLDKETGKPLGQETAAGGPPGEGSKADNPPEVKPEELKSMSAFTDFIDSLDLEDFGKQSGAR</sequence>